<name>A0A5B7SLI1_9FLAO</name>
<dbReference type="InterPro" id="IPR013149">
    <property type="entry name" value="ADH-like_C"/>
</dbReference>
<dbReference type="InterPro" id="IPR036291">
    <property type="entry name" value="NAD(P)-bd_dom_sf"/>
</dbReference>
<keyword evidence="2" id="KW-0560">Oxidoreductase</keyword>
<dbReference type="AlphaFoldDB" id="A0A5B7SLI1"/>
<keyword evidence="1" id="KW-0521">NADP</keyword>
<dbReference type="SUPFAM" id="SSF50129">
    <property type="entry name" value="GroES-like"/>
    <property type="match status" value="1"/>
</dbReference>
<dbReference type="Proteomes" id="UP000310017">
    <property type="component" value="Chromosome"/>
</dbReference>
<dbReference type="GO" id="GO:0016651">
    <property type="term" value="F:oxidoreductase activity, acting on NAD(P)H"/>
    <property type="evidence" value="ECO:0007669"/>
    <property type="project" value="TreeGrafter"/>
</dbReference>
<accession>A0A5B7SLI1</accession>
<dbReference type="Gene3D" id="3.90.180.10">
    <property type="entry name" value="Medium-chain alcohol dehydrogenases, catalytic domain"/>
    <property type="match status" value="1"/>
</dbReference>
<protein>
    <submittedName>
        <fullName evidence="4">Zinc-binding dehydrogenase</fullName>
    </submittedName>
</protein>
<dbReference type="PANTHER" id="PTHR48106">
    <property type="entry name" value="QUINONE OXIDOREDUCTASE PIG3-RELATED"/>
    <property type="match status" value="1"/>
</dbReference>
<dbReference type="GO" id="GO:0070402">
    <property type="term" value="F:NADPH binding"/>
    <property type="evidence" value="ECO:0007669"/>
    <property type="project" value="TreeGrafter"/>
</dbReference>
<sequence length="343" mass="37884">MKRVEFNEIGGTEVLNIVERDIPTPTENELTVKIKFAGLNRAEELFFQGQYLFQPNSPSLLGLEASGVVEKVGLGVEGFKTGDEVCLTPNITPTEYGFLGDYILAPVKAVIKKPKSLSFKQAAAVWMTYGTAYANLVLRGGLEKGANQTVLISAASSGVGTASIQMAKRYDAKVIATTRTSEKKEFLKALGADLVIATEEENLVEAVQEYTQEKGFDIAMDAIADSDFMGQLIETAAFEAKIVVYGALALNPMPSFPLFPMLIKGVSIQGLHYVFQTLEIEERFKQMKEDLFQGFESKKYVPMVDKIFSLEQIQDAYNYMASNKQKGKILVTTDFGRRLIDDE</sequence>
<keyword evidence="5" id="KW-1185">Reference proteome</keyword>
<dbReference type="CDD" id="cd08268">
    <property type="entry name" value="MDR2"/>
    <property type="match status" value="1"/>
</dbReference>
<proteinExistence type="predicted"/>
<evidence type="ECO:0000256" key="1">
    <source>
        <dbReference type="ARBA" id="ARBA00022857"/>
    </source>
</evidence>
<gene>
    <name evidence="4" type="ORF">FGM00_04665</name>
</gene>
<evidence type="ECO:0000313" key="5">
    <source>
        <dbReference type="Proteomes" id="UP000310017"/>
    </source>
</evidence>
<dbReference type="EMBL" id="CP040710">
    <property type="protein sequence ID" value="QCW99434.1"/>
    <property type="molecule type" value="Genomic_DNA"/>
</dbReference>
<evidence type="ECO:0000256" key="2">
    <source>
        <dbReference type="ARBA" id="ARBA00023002"/>
    </source>
</evidence>
<dbReference type="OrthoDB" id="9787435at2"/>
<dbReference type="KEGG" id="asag:FGM00_04665"/>
<evidence type="ECO:0000259" key="3">
    <source>
        <dbReference type="SMART" id="SM00829"/>
    </source>
</evidence>
<dbReference type="Gene3D" id="3.40.50.720">
    <property type="entry name" value="NAD(P)-binding Rossmann-like Domain"/>
    <property type="match status" value="1"/>
</dbReference>
<dbReference type="Pfam" id="PF08240">
    <property type="entry name" value="ADH_N"/>
    <property type="match status" value="1"/>
</dbReference>
<dbReference type="Pfam" id="PF00107">
    <property type="entry name" value="ADH_zinc_N"/>
    <property type="match status" value="1"/>
</dbReference>
<dbReference type="InterPro" id="IPR013154">
    <property type="entry name" value="ADH-like_N"/>
</dbReference>
<reference evidence="4 5" key="1">
    <citation type="submission" date="2019-05" db="EMBL/GenBank/DDBJ databases">
        <title>Genome sequencing of F202Z8.</title>
        <authorList>
            <person name="Kwon Y.M."/>
        </authorList>
    </citation>
    <scope>NUCLEOTIDE SEQUENCE [LARGE SCALE GENOMIC DNA]</scope>
    <source>
        <strain evidence="4 5">F202Z8</strain>
    </source>
</reference>
<dbReference type="SMART" id="SM00829">
    <property type="entry name" value="PKS_ER"/>
    <property type="match status" value="1"/>
</dbReference>
<dbReference type="PANTHER" id="PTHR48106:SF5">
    <property type="entry name" value="ZINC-CONTAINING ALCOHOL DEHYDROGENASE"/>
    <property type="match status" value="1"/>
</dbReference>
<evidence type="ECO:0000313" key="4">
    <source>
        <dbReference type="EMBL" id="QCW99434.1"/>
    </source>
</evidence>
<feature type="domain" description="Enoyl reductase (ER)" evidence="3">
    <location>
        <begin position="10"/>
        <end position="331"/>
    </location>
</feature>
<dbReference type="RefSeq" id="WP_138851787.1">
    <property type="nucleotide sequence ID" value="NZ_CP040710.1"/>
</dbReference>
<dbReference type="InterPro" id="IPR020843">
    <property type="entry name" value="ER"/>
</dbReference>
<organism evidence="4 5">
    <name type="scientific">Aggregatimonas sangjinii</name>
    <dbReference type="NCBI Taxonomy" id="2583587"/>
    <lineage>
        <taxon>Bacteria</taxon>
        <taxon>Pseudomonadati</taxon>
        <taxon>Bacteroidota</taxon>
        <taxon>Flavobacteriia</taxon>
        <taxon>Flavobacteriales</taxon>
        <taxon>Flavobacteriaceae</taxon>
        <taxon>Aggregatimonas</taxon>
    </lineage>
</organism>
<dbReference type="InterPro" id="IPR011032">
    <property type="entry name" value="GroES-like_sf"/>
</dbReference>
<dbReference type="SUPFAM" id="SSF51735">
    <property type="entry name" value="NAD(P)-binding Rossmann-fold domains"/>
    <property type="match status" value="1"/>
</dbReference>